<dbReference type="SUPFAM" id="SSF90123">
    <property type="entry name" value="ABC transporter transmembrane region"/>
    <property type="match status" value="1"/>
</dbReference>
<keyword evidence="4" id="KW-0067">ATP-binding</keyword>
<dbReference type="InterPro" id="IPR027417">
    <property type="entry name" value="P-loop_NTPase"/>
</dbReference>
<name>A0ABT1U872_9GAMM</name>
<dbReference type="SUPFAM" id="SSF52540">
    <property type="entry name" value="P-loop containing nucleoside triphosphate hydrolases"/>
    <property type="match status" value="1"/>
</dbReference>
<feature type="domain" description="ABC transmembrane type-1" evidence="9">
    <location>
        <begin position="30"/>
        <end position="306"/>
    </location>
</feature>
<keyword evidence="6 7" id="KW-0472">Membrane</keyword>
<dbReference type="InterPro" id="IPR011527">
    <property type="entry name" value="ABC1_TM_dom"/>
</dbReference>
<organism evidence="10 11">
    <name type="scientific">Methylomonas rivi</name>
    <dbReference type="NCBI Taxonomy" id="2952226"/>
    <lineage>
        <taxon>Bacteria</taxon>
        <taxon>Pseudomonadati</taxon>
        <taxon>Pseudomonadota</taxon>
        <taxon>Gammaproteobacteria</taxon>
        <taxon>Methylococcales</taxon>
        <taxon>Methylococcaceae</taxon>
        <taxon>Methylomonas</taxon>
    </lineage>
</organism>
<dbReference type="InterPro" id="IPR017871">
    <property type="entry name" value="ABC_transporter-like_CS"/>
</dbReference>
<comment type="caution">
    <text evidence="10">The sequence shown here is derived from an EMBL/GenBank/DDBJ whole genome shotgun (WGS) entry which is preliminary data.</text>
</comment>
<dbReference type="NCBIfam" id="TIGR01842">
    <property type="entry name" value="type_I_sec_PrtD"/>
    <property type="match status" value="1"/>
</dbReference>
<dbReference type="InterPro" id="IPR010128">
    <property type="entry name" value="ATPase_T1SS_PrtD-like"/>
</dbReference>
<dbReference type="RefSeq" id="WP_256616415.1">
    <property type="nucleotide sequence ID" value="NZ_JANIBK010000115.1"/>
</dbReference>
<feature type="transmembrane region" description="Helical" evidence="7">
    <location>
        <begin position="27"/>
        <end position="52"/>
    </location>
</feature>
<comment type="subcellular location">
    <subcellularLocation>
        <location evidence="1">Cell membrane</location>
        <topology evidence="1">Multi-pass membrane protein</topology>
    </subcellularLocation>
</comment>
<evidence type="ECO:0000259" key="8">
    <source>
        <dbReference type="PROSITE" id="PS50893"/>
    </source>
</evidence>
<evidence type="ECO:0000256" key="6">
    <source>
        <dbReference type="ARBA" id="ARBA00023136"/>
    </source>
</evidence>
<keyword evidence="5 7" id="KW-1133">Transmembrane helix</keyword>
<dbReference type="Pfam" id="PF00005">
    <property type="entry name" value="ABC_tran"/>
    <property type="match status" value="1"/>
</dbReference>
<evidence type="ECO:0000256" key="3">
    <source>
        <dbReference type="ARBA" id="ARBA00022741"/>
    </source>
</evidence>
<dbReference type="PROSITE" id="PS50893">
    <property type="entry name" value="ABC_TRANSPORTER_2"/>
    <property type="match status" value="1"/>
</dbReference>
<evidence type="ECO:0000256" key="7">
    <source>
        <dbReference type="SAM" id="Phobius"/>
    </source>
</evidence>
<dbReference type="Proteomes" id="UP001524586">
    <property type="component" value="Unassembled WGS sequence"/>
</dbReference>
<proteinExistence type="predicted"/>
<keyword evidence="2 7" id="KW-0812">Transmembrane</keyword>
<dbReference type="PROSITE" id="PS50929">
    <property type="entry name" value="ABC_TM1F"/>
    <property type="match status" value="1"/>
</dbReference>
<dbReference type="InterPro" id="IPR036640">
    <property type="entry name" value="ABC1_TM_sf"/>
</dbReference>
<dbReference type="PANTHER" id="PTHR24221:SF248">
    <property type="entry name" value="ABC TRANSPORTER TRANSMEMBRANE REGION"/>
    <property type="match status" value="1"/>
</dbReference>
<reference evidence="10 11" key="1">
    <citation type="submission" date="2022-07" db="EMBL/GenBank/DDBJ databases">
        <title>Methylomonas rivi sp. nov., Methylomonas rosea sp. nov., Methylomonas aureus sp. nov. and Methylomonas subterranea sp. nov., four novel methanotrophs isolated from a freshwater creek and the deep terrestrial subsurface.</title>
        <authorList>
            <person name="Abin C."/>
            <person name="Sankaranarayanan K."/>
            <person name="Garner C."/>
            <person name="Sindelar R."/>
            <person name="Kotary K."/>
            <person name="Garner R."/>
            <person name="Barclay S."/>
            <person name="Lawson P."/>
            <person name="Krumholz L."/>
        </authorList>
    </citation>
    <scope>NUCLEOTIDE SEQUENCE [LARGE SCALE GENOMIC DNA]</scope>
    <source>
        <strain evidence="10 11">WSC-6</strain>
    </source>
</reference>
<dbReference type="EMBL" id="JANIBK010000115">
    <property type="protein sequence ID" value="MCQ8129987.1"/>
    <property type="molecule type" value="Genomic_DNA"/>
</dbReference>
<sequence>MTTQQHVRQFFSQSDLGQALEACKSSFFYAGFFSLFINLLLLVPSFYMLAVYDKVLVSGSESTLLMLSLLAVFLFLVMGGLEWIRSQILIASSARLDGLLGGRVFDSMFTQMLASGGRSSSAQALQDLLQLRQFLTGPGLFAFFDAPWMPIYLVLMFLFHWAFGVVAVISGLILAALAIWNEIATKQDLNKANQASQEANQFTQRNLRNAEVIEAMGMLPRLRERWQQQQSEVIALQGKASSKAGLISGLVKTFRLAIQSLVLGLGAYLAIHKEITPGLVIAGSILLGRALAPLDLMVNTWRGFSQAREAFHRLTTLLETFPKVEPAMPLPEPQGHLTVEQLIIAPPGCNQPIIKGISLTIDPGQTVAIIGPSAAGKSTFVRALLGLYRPAKGAVRLDGAEIQQWNREQLGDYLGYLPQDVELLDGTVSENIARFREVDPDQVVAAAQQAGIHDMILRLPQAYDTRLVGGGQLMSAGQQQRIGIARALYGNPKVVVLDEPNANLDQAGDAALMDTLAQLKRQGKTVVVVTHRNNLLSLADKILLLVDGQAAAFGPRDEVLAALSQPRTMPQTATA</sequence>
<evidence type="ECO:0000256" key="4">
    <source>
        <dbReference type="ARBA" id="ARBA00022840"/>
    </source>
</evidence>
<protein>
    <submittedName>
        <fullName evidence="10">Type I secretion system permease/ATPase</fullName>
    </submittedName>
</protein>
<dbReference type="Pfam" id="PF00664">
    <property type="entry name" value="ABC_membrane"/>
    <property type="match status" value="1"/>
</dbReference>
<dbReference type="PANTHER" id="PTHR24221">
    <property type="entry name" value="ATP-BINDING CASSETTE SUB-FAMILY B"/>
    <property type="match status" value="1"/>
</dbReference>
<dbReference type="InterPro" id="IPR039421">
    <property type="entry name" value="Type_1_exporter"/>
</dbReference>
<evidence type="ECO:0000256" key="1">
    <source>
        <dbReference type="ARBA" id="ARBA00004651"/>
    </source>
</evidence>
<gene>
    <name evidence="10" type="ORF">NP596_16130</name>
</gene>
<evidence type="ECO:0000256" key="5">
    <source>
        <dbReference type="ARBA" id="ARBA00022989"/>
    </source>
</evidence>
<feature type="transmembrane region" description="Helical" evidence="7">
    <location>
        <begin position="64"/>
        <end position="84"/>
    </location>
</feature>
<dbReference type="InterPro" id="IPR003593">
    <property type="entry name" value="AAA+_ATPase"/>
</dbReference>
<feature type="transmembrane region" description="Helical" evidence="7">
    <location>
        <begin position="151"/>
        <end position="180"/>
    </location>
</feature>
<dbReference type="Gene3D" id="1.20.1560.10">
    <property type="entry name" value="ABC transporter type 1, transmembrane domain"/>
    <property type="match status" value="1"/>
</dbReference>
<keyword evidence="11" id="KW-1185">Reference proteome</keyword>
<feature type="domain" description="ABC transporter" evidence="8">
    <location>
        <begin position="337"/>
        <end position="572"/>
    </location>
</feature>
<keyword evidence="3" id="KW-0547">Nucleotide-binding</keyword>
<dbReference type="PROSITE" id="PS00211">
    <property type="entry name" value="ABC_TRANSPORTER_1"/>
    <property type="match status" value="1"/>
</dbReference>
<dbReference type="SMART" id="SM00382">
    <property type="entry name" value="AAA"/>
    <property type="match status" value="1"/>
</dbReference>
<dbReference type="InterPro" id="IPR003439">
    <property type="entry name" value="ABC_transporter-like_ATP-bd"/>
</dbReference>
<evidence type="ECO:0000256" key="2">
    <source>
        <dbReference type="ARBA" id="ARBA00022692"/>
    </source>
</evidence>
<evidence type="ECO:0000259" key="9">
    <source>
        <dbReference type="PROSITE" id="PS50929"/>
    </source>
</evidence>
<evidence type="ECO:0000313" key="11">
    <source>
        <dbReference type="Proteomes" id="UP001524586"/>
    </source>
</evidence>
<evidence type="ECO:0000313" key="10">
    <source>
        <dbReference type="EMBL" id="MCQ8129987.1"/>
    </source>
</evidence>
<dbReference type="Gene3D" id="3.40.50.300">
    <property type="entry name" value="P-loop containing nucleotide triphosphate hydrolases"/>
    <property type="match status" value="1"/>
</dbReference>
<accession>A0ABT1U872</accession>
<dbReference type="InterPro" id="IPR047957">
    <property type="entry name" value="ABC_AprD-like_6TM"/>
</dbReference>
<dbReference type="CDD" id="cd18586">
    <property type="entry name" value="ABC_6TM_PrtD_like"/>
    <property type="match status" value="1"/>
</dbReference>